<dbReference type="SUPFAM" id="SSF46785">
    <property type="entry name" value="Winged helix' DNA-binding domain"/>
    <property type="match status" value="1"/>
</dbReference>
<dbReference type="GO" id="GO:0006384">
    <property type="term" value="P:transcription initiation at RNA polymerase III promoter"/>
    <property type="evidence" value="ECO:0007669"/>
    <property type="project" value="InterPro"/>
</dbReference>
<dbReference type="InterPro" id="IPR056467">
    <property type="entry name" value="eWH_GTF3C1"/>
</dbReference>
<feature type="compositionally biased region" description="Basic and acidic residues" evidence="6">
    <location>
        <begin position="774"/>
        <end position="799"/>
    </location>
</feature>
<evidence type="ECO:0000313" key="11">
    <source>
        <dbReference type="Proteomes" id="UP001501940"/>
    </source>
</evidence>
<accession>A0A3Q1AI67</accession>
<keyword evidence="2" id="KW-0597">Phosphoprotein</keyword>
<feature type="compositionally biased region" description="Low complexity" evidence="6">
    <location>
        <begin position="877"/>
        <end position="886"/>
    </location>
</feature>
<feature type="region of interest" description="Disordered" evidence="6">
    <location>
        <begin position="1231"/>
        <end position="1275"/>
    </location>
</feature>
<feature type="region of interest" description="Disordered" evidence="6">
    <location>
        <begin position="460"/>
        <end position="563"/>
    </location>
</feature>
<feature type="compositionally biased region" description="Low complexity" evidence="6">
    <location>
        <begin position="1684"/>
        <end position="1695"/>
    </location>
</feature>
<feature type="compositionally biased region" description="Acidic residues" evidence="6">
    <location>
        <begin position="509"/>
        <end position="519"/>
    </location>
</feature>
<reference evidence="10" key="2">
    <citation type="submission" date="2025-08" db="UniProtKB">
        <authorList>
            <consortium name="Ensembl"/>
        </authorList>
    </citation>
    <scope>IDENTIFICATION</scope>
</reference>
<reference evidence="10 11" key="1">
    <citation type="submission" date="2022-01" db="EMBL/GenBank/DDBJ databases">
        <title>A chromosome-scale genome assembly of the false clownfish, Amphiprion ocellaris.</title>
        <authorList>
            <person name="Ryu T."/>
        </authorList>
    </citation>
    <scope>NUCLEOTIDE SEQUENCE [LARGE SCALE GENOMIC DNA]</scope>
</reference>
<feature type="region of interest" description="Disordered" evidence="6">
    <location>
        <begin position="839"/>
        <end position="920"/>
    </location>
</feature>
<proteinExistence type="predicted"/>
<dbReference type="InterPro" id="IPR036390">
    <property type="entry name" value="WH_DNA-bd_sf"/>
</dbReference>
<feature type="compositionally biased region" description="Basic and acidic residues" evidence="6">
    <location>
        <begin position="520"/>
        <end position="555"/>
    </location>
</feature>
<dbReference type="Pfam" id="PF04182">
    <property type="entry name" value="B-block_TFIIIC"/>
    <property type="match status" value="1"/>
</dbReference>
<feature type="compositionally biased region" description="Acidic residues" evidence="6">
    <location>
        <begin position="348"/>
        <end position="361"/>
    </location>
</feature>
<dbReference type="GO" id="GO:0003677">
    <property type="term" value="F:DNA binding"/>
    <property type="evidence" value="ECO:0007669"/>
    <property type="project" value="UniProtKB-KW"/>
</dbReference>
<reference evidence="10" key="3">
    <citation type="submission" date="2025-09" db="UniProtKB">
        <authorList>
            <consortium name="Ensembl"/>
        </authorList>
    </citation>
    <scope>IDENTIFICATION</scope>
</reference>
<evidence type="ECO:0000256" key="1">
    <source>
        <dbReference type="ARBA" id="ARBA00004123"/>
    </source>
</evidence>
<feature type="compositionally biased region" description="Basic residues" evidence="6">
    <location>
        <begin position="1241"/>
        <end position="1266"/>
    </location>
</feature>
<keyword evidence="4" id="KW-0804">Transcription</keyword>
<feature type="compositionally biased region" description="Basic and acidic residues" evidence="6">
    <location>
        <begin position="1994"/>
        <end position="2017"/>
    </location>
</feature>
<dbReference type="Pfam" id="PF24101">
    <property type="entry name" value="WHD_GTF3C1"/>
    <property type="match status" value="1"/>
</dbReference>
<feature type="region of interest" description="Disordered" evidence="6">
    <location>
        <begin position="582"/>
        <end position="630"/>
    </location>
</feature>
<dbReference type="Proteomes" id="UP001501940">
    <property type="component" value="Chromosome 4"/>
</dbReference>
<feature type="compositionally biased region" description="Basic and acidic residues" evidence="6">
    <location>
        <begin position="858"/>
        <end position="875"/>
    </location>
</feature>
<evidence type="ECO:0000256" key="3">
    <source>
        <dbReference type="ARBA" id="ARBA00023125"/>
    </source>
</evidence>
<organism evidence="10 11">
    <name type="scientific">Amphiprion ocellaris</name>
    <name type="common">Clown anemonefish</name>
    <dbReference type="NCBI Taxonomy" id="80972"/>
    <lineage>
        <taxon>Eukaryota</taxon>
        <taxon>Metazoa</taxon>
        <taxon>Chordata</taxon>
        <taxon>Craniata</taxon>
        <taxon>Vertebrata</taxon>
        <taxon>Euteleostomi</taxon>
        <taxon>Actinopterygii</taxon>
        <taxon>Neopterygii</taxon>
        <taxon>Teleostei</taxon>
        <taxon>Neoteleostei</taxon>
        <taxon>Acanthomorphata</taxon>
        <taxon>Ovalentaria</taxon>
        <taxon>Pomacentridae</taxon>
        <taxon>Amphiprion</taxon>
    </lineage>
</organism>
<evidence type="ECO:0008006" key="12">
    <source>
        <dbReference type="Google" id="ProtNLM"/>
    </source>
</evidence>
<keyword evidence="3" id="KW-0238">DNA-binding</keyword>
<dbReference type="PANTHER" id="PTHR15180:SF1">
    <property type="entry name" value="GENERAL TRANSCRIPTION FACTOR 3C POLYPEPTIDE 1"/>
    <property type="match status" value="1"/>
</dbReference>
<dbReference type="InterPro" id="IPR044210">
    <property type="entry name" value="Tfc3-like"/>
</dbReference>
<feature type="region of interest" description="Disordered" evidence="6">
    <location>
        <begin position="1994"/>
        <end position="2114"/>
    </location>
</feature>
<dbReference type="InterPro" id="IPR007309">
    <property type="entry name" value="TFIIIC_Bblock-bd"/>
</dbReference>
<sequence>MDPWSIVPDEVALEGLDGITIPTLWIRLENREPKFPLKLDDCTKELIWKYLASNTDLKFYELPKEREDVVLFDRFQDPDAEKSDEITHKTLETHQDIYPIHVVPENKDRMQGSCAHFKERKDVTKHIRSKSLTLLINLEEALERFGRKLVVVASQTLRFRTLIGSESDPDLKLTDDSYCVLERVGRARWQGELQRDLHGGSFKRVDARKFHYLRKSLVRHQLVTMQAYIRRLESGQQQHSILLLLKRFHINRRTKYDVLMEYVSNCLQQSPGQFATMMMFKAQLQQVNESTFRRLFKYMRAAKLIEFCQYPLEELDPSAGPCTNKNGSKVLVRCVRLIKPYAKKGIPDDEDDDDDEDEEDDAGGRTGGFPSEGRIMERDIMSQAYHLILSSGTKGIPQRDIVFRMNISKLEARMLCRRLEKDGFIKGFLEDEGRQRTTKFISHKCVGVSDRLQMFDKERERTKQLYSSAPQSSNTEPNSTTASLTPKSGVKGKGKSPADKKNKKAGGGDAEDAEEAEQVLDDRKGEAGDGQSDRKGGKAKEKSAARRPTAGEKDSMATQQTQPGMSIMQSTLAECETLPCSESMTSMTRDSESIPAPVQASVDEEIQSSSTSASSLPQREVLNPAENSSDNNSVVVKSVFQSQGSVCEKSKKSLRNSHETYRLLRRKNLIVEAVRNFKIIEGLFPLQKIINDEEKQSGVSSKCCKKTIVRLIHGLSREGLLKLFTTTVVQDGITKKVDLVVHPSIEPSDEIVKQVIEQVRFKISSSYTAVRLQHAEESARDQKTKDDRKKGGNKDDSEFKPTIVRGLSKTFGFQPKMPRLRVVHTFLWYLIYGHPLQQSSACTDSTSQTQTSQNNSDPDAKDTDSFAKQHLKEMENSTSDSAGSSSVDQQAEDSRVHNFDVISGDEGEEPKDKSVPGPSDMKVYVDDDSWKRFVPPVRLHKDYTRGWAMVGDLLLCLPLSIFVQVIQVNYQVDGLEDYLNDPVMQHHLVRTLPARMRRQLLYKRKYIFFFNESLQKLVYMGLLQYGPTTKFKEKDQVFVYLRRNTTIIDTTNADPHYWLITESPDKPFERRKYTLDTAEDVENYWFDLMCVCLNTPLGLIRGKRNATDEESAPSFVHERYVFVGMAYLLKGNHEACDDGSIPGDGKGAGGLDSEFFAHLKRNWLWTNHLLAVKSSPTGSEAQETKNRLKSLLSRNVLRIALKAGGTTAPRYVTAKRPLVVENVKVAIEPSSRNQQVVGGKGQKRRRSKKDVTKPPRKKRKEPKKRTPAHDEADHKALKMMTKQRVYWSIQEDSLMMLCSVASHLFNSKLKRPFVPHCVVRDMLHAEFEISMDKTSLAVGRRSRYILKNPQTLLNYRICLAEVFQDETLMRLLEENKPTVPDSPEDCAKAFSEYIRLLRQKFSCVLSAGDLIMPDTKQQLFSRFKVSAIDDRRKVSPRDTISCTEDIHAIVLHNLIQSTLAMTNSQMKSSRSFQAFHMYSKYNQELLCRVFIECRKRGLVNRRRVNQPFGPKKNRALPILPMSYQLSQSYYRCFSWRFPQSLCTDSFCFLRNLINNGRGDDRPLIEFYHETENRSQTEDEMLESTTGPKRKEKQGKEGDRSVSEAEVQSERTTGDSTKEADNNHDTEEGEETLEADKKDEENEVMSKSDEQTNPDGCLTSGSGEAASGKEQTDDLLPMEAPPETPATSSAATRASEGPPDVSDMLQFSLFSPGGACVVSLSLMSLGLLSVHLSIPKQMVVVDSSLVDNDVVKSMATLEEEDDDDDDGEDCEGRKKLQVTAHQASHTNYLIMRGYCSPGIVKIRNLNTSDNIVVESCIMRLLLRNTPAHHVFSIQDSPPLDLTKCGPSLLPSILTYFVHSPSTSRPSVEECNSRFIQQRGYTPQDIEACDQLRRSLHGAGKNGLDVHDLHKAHMDLQEPQSGRTRSLQQYMQDFQEEGQAVTVGSLGVRWVLMQHAEPWLLTVNPKQWSQLHNTSDGLPSLENPYRRSFVHKRCNREIRQDTEEPPAKRLAVDGDKGSDVEEVDVLPNNITKEKINAEQQQKETEDEESGGKQVNLEEEGRRQTQADDEGKEKGETEKRRDNTEDLRVGEHSLDGEKDDKKCSPDQGSPHDDMSFIGRPWRMVDGTLNRPVCKGMLEAILYHIMSRPGLTQQRLMEHYKDLLQPRAVLDLVKALIDMGCVTKKTLVKSPKPSLFSCSAHQTRSETKMKIEEPDTIYYEPTICCCLRLCQVLPNERHWNQCTP</sequence>
<evidence type="ECO:0000313" key="10">
    <source>
        <dbReference type="Ensembl" id="ENSAOCP00000000735.2"/>
    </source>
</evidence>
<evidence type="ECO:0000256" key="4">
    <source>
        <dbReference type="ARBA" id="ARBA00023163"/>
    </source>
</evidence>
<dbReference type="GeneTree" id="ENSGT00390000008664"/>
<protein>
    <recommendedName>
        <fullName evidence="12">B-block binding subunit of TFIIIC domain-containing protein</fullName>
    </recommendedName>
</protein>
<evidence type="ECO:0000259" key="9">
    <source>
        <dbReference type="Pfam" id="PF24101"/>
    </source>
</evidence>
<feature type="compositionally biased region" description="Basic and acidic residues" evidence="6">
    <location>
        <begin position="2029"/>
        <end position="2041"/>
    </location>
</feature>
<feature type="compositionally biased region" description="Basic and acidic residues" evidence="6">
    <location>
        <begin position="1633"/>
        <end position="1649"/>
    </location>
</feature>
<dbReference type="Ensembl" id="ENSAOCT00000014442.2">
    <property type="protein sequence ID" value="ENSAOCP00000000735.2"/>
    <property type="gene ID" value="ENSAOCG00000004248.2"/>
</dbReference>
<feature type="compositionally biased region" description="Basic and acidic residues" evidence="6">
    <location>
        <begin position="1593"/>
        <end position="1625"/>
    </location>
</feature>
<dbReference type="AlphaFoldDB" id="A0A3Q1AI67"/>
<evidence type="ECO:0000256" key="5">
    <source>
        <dbReference type="ARBA" id="ARBA00023242"/>
    </source>
</evidence>
<feature type="region of interest" description="Disordered" evidence="6">
    <location>
        <begin position="345"/>
        <end position="373"/>
    </location>
</feature>
<dbReference type="PANTHER" id="PTHR15180">
    <property type="entry name" value="GENERAL TRANSCRIPTION FACTOR 3C POLYPEPTIDE 1"/>
    <property type="match status" value="1"/>
</dbReference>
<feature type="compositionally biased region" description="Polar residues" evidence="6">
    <location>
        <begin position="1650"/>
        <end position="1661"/>
    </location>
</feature>
<feature type="compositionally biased region" description="Low complexity" evidence="6">
    <location>
        <begin position="839"/>
        <end position="853"/>
    </location>
</feature>
<evidence type="ECO:0000256" key="6">
    <source>
        <dbReference type="SAM" id="MobiDB-lite"/>
    </source>
</evidence>
<name>A0A3Q1AI67_AMPOC</name>
<feature type="domain" description="GTF3C1 extended winged-helix" evidence="9">
    <location>
        <begin position="658"/>
        <end position="766"/>
    </location>
</feature>
<feature type="domain" description="B-block binding subunit of TFIIIC" evidence="7">
    <location>
        <begin position="175"/>
        <end position="251"/>
    </location>
</feature>
<comment type="subcellular location">
    <subcellularLocation>
        <location evidence="1">Nucleus</location>
    </subcellularLocation>
</comment>
<dbReference type="Pfam" id="PF23704">
    <property type="entry name" value="WHD_GTF3C1_N"/>
    <property type="match status" value="1"/>
</dbReference>
<dbReference type="GO" id="GO:0000127">
    <property type="term" value="C:transcription factor TFIIIC complex"/>
    <property type="evidence" value="ECO:0007669"/>
    <property type="project" value="InterPro"/>
</dbReference>
<dbReference type="GO" id="GO:0042791">
    <property type="term" value="P:5S class rRNA transcription by RNA polymerase III"/>
    <property type="evidence" value="ECO:0007669"/>
    <property type="project" value="TreeGrafter"/>
</dbReference>
<dbReference type="CDD" id="cd16169">
    <property type="entry name" value="Tau138_eWH"/>
    <property type="match status" value="1"/>
</dbReference>
<evidence type="ECO:0000259" key="8">
    <source>
        <dbReference type="Pfam" id="PF23704"/>
    </source>
</evidence>
<dbReference type="InterPro" id="IPR056428">
    <property type="entry name" value="WH_GTF3C1"/>
</dbReference>
<keyword evidence="5" id="KW-0539">Nucleus</keyword>
<feature type="region of interest" description="Disordered" evidence="6">
    <location>
        <begin position="774"/>
        <end position="800"/>
    </location>
</feature>
<feature type="domain" description="General transcription factor 3C polypeptide 1 winged-helix" evidence="8">
    <location>
        <begin position="9"/>
        <end position="69"/>
    </location>
</feature>
<dbReference type="InterPro" id="IPR035625">
    <property type="entry name" value="Tfc3-like_eWH"/>
</dbReference>
<feature type="compositionally biased region" description="Polar residues" evidence="6">
    <location>
        <begin position="464"/>
        <end position="486"/>
    </location>
</feature>
<keyword evidence="11" id="KW-1185">Reference proteome</keyword>
<feature type="compositionally biased region" description="Basic and acidic residues" evidence="6">
    <location>
        <begin position="2056"/>
        <end position="2111"/>
    </location>
</feature>
<evidence type="ECO:0000259" key="7">
    <source>
        <dbReference type="Pfam" id="PF04182"/>
    </source>
</evidence>
<dbReference type="GO" id="GO:0005634">
    <property type="term" value="C:nucleus"/>
    <property type="evidence" value="ECO:0007669"/>
    <property type="project" value="UniProtKB-SubCell"/>
</dbReference>
<evidence type="ECO:0000256" key="2">
    <source>
        <dbReference type="ARBA" id="ARBA00022553"/>
    </source>
</evidence>
<gene>
    <name evidence="10" type="primary">GTF3C1</name>
</gene>
<feature type="region of interest" description="Disordered" evidence="6">
    <location>
        <begin position="1569"/>
        <end position="1698"/>
    </location>
</feature>